<dbReference type="EMBL" id="UINC01047853">
    <property type="protein sequence ID" value="SVB57643.1"/>
    <property type="molecule type" value="Genomic_DNA"/>
</dbReference>
<dbReference type="AlphaFoldDB" id="A0A382F613"/>
<gene>
    <name evidence="1" type="ORF">METZ01_LOCUS210497</name>
</gene>
<accession>A0A382F613</accession>
<evidence type="ECO:0000313" key="1">
    <source>
        <dbReference type="EMBL" id="SVB57643.1"/>
    </source>
</evidence>
<proteinExistence type="predicted"/>
<organism evidence="1">
    <name type="scientific">marine metagenome</name>
    <dbReference type="NCBI Taxonomy" id="408172"/>
    <lineage>
        <taxon>unclassified sequences</taxon>
        <taxon>metagenomes</taxon>
        <taxon>ecological metagenomes</taxon>
    </lineage>
</organism>
<reference evidence="1" key="1">
    <citation type="submission" date="2018-05" db="EMBL/GenBank/DDBJ databases">
        <authorList>
            <person name="Lanie J.A."/>
            <person name="Ng W.-L."/>
            <person name="Kazmierczak K.M."/>
            <person name="Andrzejewski T.M."/>
            <person name="Davidsen T.M."/>
            <person name="Wayne K.J."/>
            <person name="Tettelin H."/>
            <person name="Glass J.I."/>
            <person name="Rusch D."/>
            <person name="Podicherti R."/>
            <person name="Tsui H.-C.T."/>
            <person name="Winkler M.E."/>
        </authorList>
    </citation>
    <scope>NUCLEOTIDE SEQUENCE</scope>
</reference>
<name>A0A382F613_9ZZZZ</name>
<feature type="non-terminal residue" evidence="1">
    <location>
        <position position="1"/>
    </location>
</feature>
<sequence>RFQQLFQDLYYNEKNFYDTSYYSPHPVENYLEGAFRWNNWRGRFSYVQDKPFKQVFPKQELTFTYKSKDNSATLDYHYGEQGIAGLSWRSFDIQKHRKTKYPTETSSTDNREQQLLYSSADLYWLHPLSAELHSTIGLREDRFQNLFRQLDVAYDNYDFHLWTLQLYGILRHQTALDRFWEYGLYAGDTDKVTNYLSTERVDKKRRKPEIKLRVSWEFLYLSNQSAFMITTTWNVDDFFKDFWDGGNISYQQTF</sequence>
<protein>
    <recommendedName>
        <fullName evidence="2">LptD C-terminal domain-containing protein</fullName>
    </recommendedName>
</protein>
<evidence type="ECO:0008006" key="2">
    <source>
        <dbReference type="Google" id="ProtNLM"/>
    </source>
</evidence>